<organism evidence="1 2">
    <name type="scientific">Heyndrickxia oleronia</name>
    <dbReference type="NCBI Taxonomy" id="38875"/>
    <lineage>
        <taxon>Bacteria</taxon>
        <taxon>Bacillati</taxon>
        <taxon>Bacillota</taxon>
        <taxon>Bacilli</taxon>
        <taxon>Bacillales</taxon>
        <taxon>Bacillaceae</taxon>
        <taxon>Heyndrickxia</taxon>
    </lineage>
</organism>
<evidence type="ECO:0000313" key="1">
    <source>
        <dbReference type="EMBL" id="OOP65736.1"/>
    </source>
</evidence>
<name>A0A8E2LD49_9BACI</name>
<keyword evidence="2" id="KW-1185">Reference proteome</keyword>
<dbReference type="EMBL" id="MTLA01000469">
    <property type="protein sequence ID" value="OOP65736.1"/>
    <property type="molecule type" value="Genomic_DNA"/>
</dbReference>
<protein>
    <submittedName>
        <fullName evidence="1">Uncharacterized protein</fullName>
    </submittedName>
</protein>
<dbReference type="AlphaFoldDB" id="A0A8E2LD49"/>
<dbReference type="Proteomes" id="UP000189761">
    <property type="component" value="Unassembled WGS sequence"/>
</dbReference>
<gene>
    <name evidence="1" type="ORF">BWZ43_24625</name>
</gene>
<sequence>MANYNLDKKDSFTDFAGINKEKFDFWQAFSAKMEGLTLKTIAINDSVFAVNEAVNNKMIYYAGIMTETAAPEEARVIQFLRENT</sequence>
<proteinExistence type="predicted"/>
<accession>A0A8E2LD49</accession>
<reference evidence="1 2" key="1">
    <citation type="submission" date="2017-01" db="EMBL/GenBank/DDBJ databases">
        <title>Draft genome sequence of Bacillus oleronius.</title>
        <authorList>
            <person name="Allam M."/>
        </authorList>
    </citation>
    <scope>NUCLEOTIDE SEQUENCE [LARGE SCALE GENOMIC DNA]</scope>
    <source>
        <strain evidence="1 2">DSM 9356</strain>
    </source>
</reference>
<evidence type="ECO:0000313" key="2">
    <source>
        <dbReference type="Proteomes" id="UP000189761"/>
    </source>
</evidence>
<comment type="caution">
    <text evidence="1">The sequence shown here is derived from an EMBL/GenBank/DDBJ whole genome shotgun (WGS) entry which is preliminary data.</text>
</comment>